<evidence type="ECO:0000259" key="4">
    <source>
        <dbReference type="Pfam" id="PF07176"/>
    </source>
</evidence>
<keyword evidence="2" id="KW-0442">Lipid degradation</keyword>
<dbReference type="SUPFAM" id="SSF53474">
    <property type="entry name" value="alpha/beta-Hydrolases"/>
    <property type="match status" value="1"/>
</dbReference>
<dbReference type="GO" id="GO:0016042">
    <property type="term" value="P:lipid catabolic process"/>
    <property type="evidence" value="ECO:0007669"/>
    <property type="project" value="UniProtKB-KW"/>
</dbReference>
<evidence type="ECO:0000256" key="3">
    <source>
        <dbReference type="ARBA" id="ARBA00023098"/>
    </source>
</evidence>
<keyword evidence="7" id="KW-1185">Reference proteome</keyword>
<accession>A0A8J7AME0</accession>
<dbReference type="PANTHER" id="PTHR10272:SF13">
    <property type="entry name" value="POLY(ETHYLENE TEREPHTHALATE) HYDROLASE"/>
    <property type="match status" value="1"/>
</dbReference>
<dbReference type="AlphaFoldDB" id="A0A8J7AME0"/>
<evidence type="ECO:0000256" key="2">
    <source>
        <dbReference type="ARBA" id="ARBA00022963"/>
    </source>
</evidence>
<protein>
    <submittedName>
        <fullName evidence="6">Alpha/beta hydrolase</fullName>
    </submittedName>
</protein>
<dbReference type="GO" id="GO:0003847">
    <property type="term" value="F:1-alkyl-2-acetylglycerophosphocholine esterase activity"/>
    <property type="evidence" value="ECO:0007669"/>
    <property type="project" value="TreeGrafter"/>
</dbReference>
<evidence type="ECO:0000313" key="6">
    <source>
        <dbReference type="EMBL" id="MBE9077124.1"/>
    </source>
</evidence>
<organism evidence="6 7">
    <name type="scientific">Vasconcelosia minhoensis LEGE 07310</name>
    <dbReference type="NCBI Taxonomy" id="915328"/>
    <lineage>
        <taxon>Bacteria</taxon>
        <taxon>Bacillati</taxon>
        <taxon>Cyanobacteriota</taxon>
        <taxon>Cyanophyceae</taxon>
        <taxon>Nodosilineales</taxon>
        <taxon>Cymatolegaceae</taxon>
        <taxon>Vasconcelosia</taxon>
        <taxon>Vasconcelosia minhoensis</taxon>
    </lineage>
</organism>
<keyword evidence="3" id="KW-0443">Lipid metabolism</keyword>
<dbReference type="InterPro" id="IPR010802">
    <property type="entry name" value="DUF1400"/>
</dbReference>
<dbReference type="Gene3D" id="3.40.50.1820">
    <property type="entry name" value="alpha/beta hydrolase"/>
    <property type="match status" value="1"/>
</dbReference>
<comment type="caution">
    <text evidence="6">The sequence shown here is derived from an EMBL/GenBank/DDBJ whole genome shotgun (WGS) entry which is preliminary data.</text>
</comment>
<dbReference type="EMBL" id="JADEXG010000012">
    <property type="protein sequence ID" value="MBE9077124.1"/>
    <property type="molecule type" value="Genomic_DNA"/>
</dbReference>
<evidence type="ECO:0000313" key="7">
    <source>
        <dbReference type="Proteomes" id="UP000636505"/>
    </source>
</evidence>
<feature type="domain" description="AB hydrolase-1" evidence="5">
    <location>
        <begin position="223"/>
        <end position="450"/>
    </location>
</feature>
<feature type="domain" description="DUF1400" evidence="4">
    <location>
        <begin position="20"/>
        <end position="142"/>
    </location>
</feature>
<dbReference type="RefSeq" id="WP_193905784.1">
    <property type="nucleotide sequence ID" value="NZ_JADEXG010000012.1"/>
</dbReference>
<dbReference type="Pfam" id="PF12697">
    <property type="entry name" value="Abhydrolase_6"/>
    <property type="match status" value="1"/>
</dbReference>
<dbReference type="InterPro" id="IPR000073">
    <property type="entry name" value="AB_hydrolase_1"/>
</dbReference>
<gene>
    <name evidence="6" type="ORF">IQ241_07400</name>
</gene>
<proteinExistence type="predicted"/>
<evidence type="ECO:0000259" key="5">
    <source>
        <dbReference type="Pfam" id="PF12697"/>
    </source>
</evidence>
<name>A0A8J7AME0_9CYAN</name>
<reference evidence="6" key="1">
    <citation type="submission" date="2020-10" db="EMBL/GenBank/DDBJ databases">
        <authorList>
            <person name="Castelo-Branco R."/>
            <person name="Eusebio N."/>
            <person name="Adriana R."/>
            <person name="Vieira A."/>
            <person name="Brugerolle De Fraissinette N."/>
            <person name="Rezende De Castro R."/>
            <person name="Schneider M.P."/>
            <person name="Vasconcelos V."/>
            <person name="Leao P.N."/>
        </authorList>
    </citation>
    <scope>NUCLEOTIDE SEQUENCE</scope>
    <source>
        <strain evidence="6">LEGE 07310</strain>
    </source>
</reference>
<keyword evidence="1 6" id="KW-0378">Hydrolase</keyword>
<dbReference type="InterPro" id="IPR029058">
    <property type="entry name" value="AB_hydrolase_fold"/>
</dbReference>
<sequence>MTAALSLGIALFQPTSPGVAASRIVLRAGPLQQTVQLEDLETFASTGRLPDRLRAFGIILTPEVRRTLQQRLNLDPQMSDRIIGDLLASPNGELLLDTLATIAPDLTPEQLQAAVRLAAMQADGLSLLSILRAIPQESLEVDLTAAIALISQFNLASLEGQALSSVLDHELLSTEPAPLALFDPAAPGPERVFQRTLTLPDRARARLIPVEVYWSRETQGPLIVLSHGFGADRYFLNYLAEHLASHGLTVVSIEHPGSDVDALMGLALDPEILQRPSRILPASEFLDRPRDVSFVLDELAELDRRSPVYRGKFNTEQVTLIGHSLGGYTGLALAGARLDLRSLREFCNNLQPLGTSPAAWLQCAAVDLPQQEADLSDSRVTQVVAMNPLTGRLFGPQGLSQITVPALIVAGTQDGVTPILSQQLAPFDQLSGPKYLTAVIGGTHLSVGDPNNVNPSLTQIPFMPELQGEEAASLRQFLRGVTLSFVNQQTAEADRYGPFLGAGYAQSFSTAQLPLRFTAELPSTVRVWLRLNQNLTGAPRSTAGLIVSWVHLETIDNHTRLQRVQQQVVAHLQASHAVTVLRWPLHTLALR</sequence>
<evidence type="ECO:0000256" key="1">
    <source>
        <dbReference type="ARBA" id="ARBA00022801"/>
    </source>
</evidence>
<dbReference type="Pfam" id="PF07176">
    <property type="entry name" value="DUF1400"/>
    <property type="match status" value="1"/>
</dbReference>
<dbReference type="PANTHER" id="PTHR10272">
    <property type="entry name" value="PLATELET-ACTIVATING FACTOR ACETYLHYDROLASE"/>
    <property type="match status" value="1"/>
</dbReference>
<dbReference type="Proteomes" id="UP000636505">
    <property type="component" value="Unassembled WGS sequence"/>
</dbReference>